<dbReference type="AlphaFoldDB" id="A0A0E9UE48"/>
<reference evidence="1" key="1">
    <citation type="submission" date="2014-11" db="EMBL/GenBank/DDBJ databases">
        <authorList>
            <person name="Amaro Gonzalez C."/>
        </authorList>
    </citation>
    <scope>NUCLEOTIDE SEQUENCE</scope>
</reference>
<dbReference type="EMBL" id="GBXM01045087">
    <property type="protein sequence ID" value="JAH63490.1"/>
    <property type="molecule type" value="Transcribed_RNA"/>
</dbReference>
<evidence type="ECO:0000313" key="1">
    <source>
        <dbReference type="EMBL" id="JAH63490.1"/>
    </source>
</evidence>
<protein>
    <submittedName>
        <fullName evidence="1">Uncharacterized protein</fullName>
    </submittedName>
</protein>
<accession>A0A0E9UE48</accession>
<proteinExistence type="predicted"/>
<name>A0A0E9UE48_ANGAN</name>
<sequence length="32" mass="3975">MEWKSTDDRFVLFLVLHRDRAIVVLLKYFPEH</sequence>
<organism evidence="1">
    <name type="scientific">Anguilla anguilla</name>
    <name type="common">European freshwater eel</name>
    <name type="synonym">Muraena anguilla</name>
    <dbReference type="NCBI Taxonomy" id="7936"/>
    <lineage>
        <taxon>Eukaryota</taxon>
        <taxon>Metazoa</taxon>
        <taxon>Chordata</taxon>
        <taxon>Craniata</taxon>
        <taxon>Vertebrata</taxon>
        <taxon>Euteleostomi</taxon>
        <taxon>Actinopterygii</taxon>
        <taxon>Neopterygii</taxon>
        <taxon>Teleostei</taxon>
        <taxon>Anguilliformes</taxon>
        <taxon>Anguillidae</taxon>
        <taxon>Anguilla</taxon>
    </lineage>
</organism>
<reference evidence="1" key="2">
    <citation type="journal article" date="2015" name="Fish Shellfish Immunol.">
        <title>Early steps in the European eel (Anguilla anguilla)-Vibrio vulnificus interaction in the gills: Role of the RtxA13 toxin.</title>
        <authorList>
            <person name="Callol A."/>
            <person name="Pajuelo D."/>
            <person name="Ebbesson L."/>
            <person name="Teles M."/>
            <person name="MacKenzie S."/>
            <person name="Amaro C."/>
        </authorList>
    </citation>
    <scope>NUCLEOTIDE SEQUENCE</scope>
</reference>